<feature type="region of interest" description="Disordered" evidence="1">
    <location>
        <begin position="1"/>
        <end position="41"/>
    </location>
</feature>
<dbReference type="EMBL" id="FR687018">
    <property type="protein sequence ID" value="CBW54657.1"/>
    <property type="molecule type" value="Genomic_DNA"/>
</dbReference>
<name>F0V3X4_9ACTN</name>
<evidence type="ECO:0008006" key="3">
    <source>
        <dbReference type="Google" id="ProtNLM"/>
    </source>
</evidence>
<protein>
    <recommendedName>
        <fullName evidence="3">HutD family protein</fullName>
    </recommendedName>
</protein>
<evidence type="ECO:0000313" key="2">
    <source>
        <dbReference type="EMBL" id="CBW54657.1"/>
    </source>
</evidence>
<organism evidence="2">
    <name type="scientific">Streptomyces cinnabarigriseus</name>
    <dbReference type="NCBI Taxonomy" id="319633"/>
    <lineage>
        <taxon>Bacteria</taxon>
        <taxon>Bacillati</taxon>
        <taxon>Actinomycetota</taxon>
        <taxon>Actinomycetes</taxon>
        <taxon>Kitasatosporales</taxon>
        <taxon>Streptomycetaceae</taxon>
        <taxon>Streptomyces</taxon>
    </lineage>
</organism>
<feature type="compositionally biased region" description="Basic and acidic residues" evidence="1">
    <location>
        <begin position="23"/>
        <end position="38"/>
    </location>
</feature>
<dbReference type="AlphaFoldDB" id="F0V3X4"/>
<proteinExistence type="predicted"/>
<sequence>MRTVLPGRSSPIPGTRVPGHSRRPCDERGGSCPPRERGGGPMRLLLRANAHRHVGGACWEVAASPDTPRRERWQWQVCLLAGDRGHADAPSPTALRVAAPLPGGTTVEVAADPLTVAPAVEVLDPGSSPTVVRTDGELVVLIASGGRVLVEERHLLADADALVLAGDDPLVVGVRRPDGSDSRLAVVRLAPVQDSALSWVP</sequence>
<evidence type="ECO:0000256" key="1">
    <source>
        <dbReference type="SAM" id="MobiDB-lite"/>
    </source>
</evidence>
<accession>F0V3X4</accession>
<reference evidence="2" key="1">
    <citation type="submission" date="2010-08" db="EMBL/GenBank/DDBJ databases">
        <title>Mining the cinnabaramide biosynthetic pathway to generate novel proteasome inhibitors with improved bioactivity.</title>
        <authorList>
            <person name="Rachid S."/>
            <person name="Huo L."/>
            <person name="Stadler M."/>
            <person name="Bitzer J."/>
            <person name="Mueller R."/>
        </authorList>
    </citation>
    <scope>NUCLEOTIDE SEQUENCE</scope>
    <source>
        <strain evidence="2">JS360</strain>
    </source>
</reference>